<feature type="region of interest" description="Disordered" evidence="5">
    <location>
        <begin position="1"/>
        <end position="32"/>
    </location>
</feature>
<dbReference type="InParanoid" id="A8P2G2"/>
<comment type="subcellular location">
    <subcellularLocation>
        <location evidence="1">Membrane</location>
        <topology evidence="1">Multi-pass membrane protein</topology>
    </subcellularLocation>
</comment>
<protein>
    <submittedName>
        <fullName evidence="8">Integral to membrane protein</fullName>
    </submittedName>
</protein>
<evidence type="ECO:0000256" key="4">
    <source>
        <dbReference type="ARBA" id="ARBA00023136"/>
    </source>
</evidence>
<keyword evidence="2 6" id="KW-0812">Transmembrane</keyword>
<dbReference type="Pfam" id="PF00892">
    <property type="entry name" value="EamA"/>
    <property type="match status" value="2"/>
</dbReference>
<reference evidence="8 9" key="1">
    <citation type="journal article" date="2010" name="Proc. Natl. Acad. Sci. U.S.A.">
        <title>Insights into evolution of multicellular fungi from the assembled chromosomes of the mushroom Coprinopsis cinerea (Coprinus cinereus).</title>
        <authorList>
            <person name="Stajich J.E."/>
            <person name="Wilke S.K."/>
            <person name="Ahren D."/>
            <person name="Au C.H."/>
            <person name="Birren B.W."/>
            <person name="Borodovsky M."/>
            <person name="Burns C."/>
            <person name="Canback B."/>
            <person name="Casselton L.A."/>
            <person name="Cheng C.K."/>
            <person name="Deng J."/>
            <person name="Dietrich F.S."/>
            <person name="Fargo D.C."/>
            <person name="Farman M.L."/>
            <person name="Gathman A.C."/>
            <person name="Goldberg J."/>
            <person name="Guigo R."/>
            <person name="Hoegger P.J."/>
            <person name="Hooker J.B."/>
            <person name="Huggins A."/>
            <person name="James T.Y."/>
            <person name="Kamada T."/>
            <person name="Kilaru S."/>
            <person name="Kodira C."/>
            <person name="Kues U."/>
            <person name="Kupfer D."/>
            <person name="Kwan H.S."/>
            <person name="Lomsadze A."/>
            <person name="Li W."/>
            <person name="Lilly W.W."/>
            <person name="Ma L.J."/>
            <person name="Mackey A.J."/>
            <person name="Manning G."/>
            <person name="Martin F."/>
            <person name="Muraguchi H."/>
            <person name="Natvig D.O."/>
            <person name="Palmerini H."/>
            <person name="Ramesh M.A."/>
            <person name="Rehmeyer C.J."/>
            <person name="Roe B.A."/>
            <person name="Shenoy N."/>
            <person name="Stanke M."/>
            <person name="Ter-Hovhannisyan V."/>
            <person name="Tunlid A."/>
            <person name="Velagapudi R."/>
            <person name="Vision T.J."/>
            <person name="Zeng Q."/>
            <person name="Zolan M.E."/>
            <person name="Pukkila P.J."/>
        </authorList>
    </citation>
    <scope>NUCLEOTIDE SEQUENCE [LARGE SCALE GENOMIC DNA]</scope>
    <source>
        <strain evidence="9">Okayama-7 / 130 / ATCC MYA-4618 / FGSC 9003</strain>
    </source>
</reference>
<dbReference type="GO" id="GO:0016020">
    <property type="term" value="C:membrane"/>
    <property type="evidence" value="ECO:0007669"/>
    <property type="project" value="UniProtKB-SubCell"/>
</dbReference>
<sequence>MANARTVDSGATPNASTLAISQPSTTTSPAKLHHETSLRAATTILGARNVGKPTEEEENVEDGDGGATFWNKAKAKVRSNTGLLLIAASQAFFSLMNVAVKKLNTIDPPVTALQLIVVRMGITYLCCMVYMLAAKIPDPFLGPKGVRILLAFRGFTGFFGLFGIYYSLQYLSLSDATVLTFLSPMCTAVTGALLLGETLTKRQALAGGKSRVFRCAHLRAQRKLQSVALLGVLGATGAYTTIRAIGKRAHPLHVLTSFSSQCVIVAAIGMIVKHESFVIPARLAWLAMLAMIGVFGFLAQVLLTMGLQRETASRGSMAVYTQIVFATIFERVFFNIKPSLLSAIGTSLIIGSAMYVALSKKPDEKDSKPSGNAVKLQRVSEDGMEEGLLSSRDDSGDSDGDEDANRDGGREGRNHDRPDEDDDTDLALPLHQSNEGARS</sequence>
<keyword evidence="3 6" id="KW-1133">Transmembrane helix</keyword>
<feature type="transmembrane region" description="Helical" evidence="6">
    <location>
        <begin position="340"/>
        <end position="358"/>
    </location>
</feature>
<dbReference type="AlphaFoldDB" id="A8P2G2"/>
<evidence type="ECO:0000313" key="9">
    <source>
        <dbReference type="Proteomes" id="UP000001861"/>
    </source>
</evidence>
<name>A8P2G2_COPC7</name>
<evidence type="ECO:0000259" key="7">
    <source>
        <dbReference type="Pfam" id="PF00892"/>
    </source>
</evidence>
<dbReference type="SUPFAM" id="SSF103481">
    <property type="entry name" value="Multidrug resistance efflux transporter EmrE"/>
    <property type="match status" value="2"/>
</dbReference>
<feature type="domain" description="EamA" evidence="7">
    <location>
        <begin position="81"/>
        <end position="206"/>
    </location>
</feature>
<evidence type="ECO:0000256" key="3">
    <source>
        <dbReference type="ARBA" id="ARBA00022989"/>
    </source>
</evidence>
<feature type="transmembrane region" description="Helical" evidence="6">
    <location>
        <begin position="178"/>
        <end position="196"/>
    </location>
</feature>
<feature type="compositionally biased region" description="Polar residues" evidence="5">
    <location>
        <begin position="9"/>
        <end position="29"/>
    </location>
</feature>
<dbReference type="Proteomes" id="UP000001861">
    <property type="component" value="Unassembled WGS sequence"/>
</dbReference>
<dbReference type="EMBL" id="AACS02000013">
    <property type="protein sequence ID" value="EAU83500.1"/>
    <property type="molecule type" value="Genomic_DNA"/>
</dbReference>
<dbReference type="GeneID" id="6014892"/>
<gene>
    <name evidence="8" type="ORF">CC1G_04756</name>
</gene>
<dbReference type="eggNOG" id="KOG4510">
    <property type="taxonomic scope" value="Eukaryota"/>
</dbReference>
<feature type="transmembrane region" description="Helical" evidence="6">
    <location>
        <begin position="112"/>
        <end position="133"/>
    </location>
</feature>
<comment type="caution">
    <text evidence="8">The sequence shown here is derived from an EMBL/GenBank/DDBJ whole genome shotgun (WGS) entry which is preliminary data.</text>
</comment>
<dbReference type="KEGG" id="cci:CC1G_04756"/>
<dbReference type="OrthoDB" id="306876at2759"/>
<dbReference type="InterPro" id="IPR037185">
    <property type="entry name" value="EmrE-like"/>
</dbReference>
<feature type="domain" description="EamA" evidence="7">
    <location>
        <begin position="228"/>
        <end position="356"/>
    </location>
</feature>
<dbReference type="VEuPathDB" id="FungiDB:CC1G_04756"/>
<dbReference type="OMA" id="KYSLWDA"/>
<evidence type="ECO:0000256" key="1">
    <source>
        <dbReference type="ARBA" id="ARBA00004141"/>
    </source>
</evidence>
<evidence type="ECO:0000313" key="8">
    <source>
        <dbReference type="EMBL" id="EAU83500.1"/>
    </source>
</evidence>
<dbReference type="RefSeq" id="XP_001838312.1">
    <property type="nucleotide sequence ID" value="XM_001838260.2"/>
</dbReference>
<dbReference type="InterPro" id="IPR000620">
    <property type="entry name" value="EamA_dom"/>
</dbReference>
<organism evidence="8 9">
    <name type="scientific">Coprinopsis cinerea (strain Okayama-7 / 130 / ATCC MYA-4618 / FGSC 9003)</name>
    <name type="common">Inky cap fungus</name>
    <name type="synonym">Hormographiella aspergillata</name>
    <dbReference type="NCBI Taxonomy" id="240176"/>
    <lineage>
        <taxon>Eukaryota</taxon>
        <taxon>Fungi</taxon>
        <taxon>Dikarya</taxon>
        <taxon>Basidiomycota</taxon>
        <taxon>Agaricomycotina</taxon>
        <taxon>Agaricomycetes</taxon>
        <taxon>Agaricomycetidae</taxon>
        <taxon>Agaricales</taxon>
        <taxon>Agaricineae</taxon>
        <taxon>Psathyrellaceae</taxon>
        <taxon>Coprinopsis</taxon>
    </lineage>
</organism>
<feature type="transmembrane region" description="Helical" evidence="6">
    <location>
        <begin position="145"/>
        <end position="166"/>
    </location>
</feature>
<dbReference type="PANTHER" id="PTHR22911:SF6">
    <property type="entry name" value="SOLUTE CARRIER FAMILY 35 MEMBER G1"/>
    <property type="match status" value="1"/>
</dbReference>
<feature type="transmembrane region" description="Helical" evidence="6">
    <location>
        <begin position="284"/>
        <end position="305"/>
    </location>
</feature>
<feature type="transmembrane region" description="Helical" evidence="6">
    <location>
        <begin position="82"/>
        <end position="100"/>
    </location>
</feature>
<evidence type="ECO:0000256" key="6">
    <source>
        <dbReference type="SAM" id="Phobius"/>
    </source>
</evidence>
<feature type="region of interest" description="Disordered" evidence="5">
    <location>
        <begin position="361"/>
        <end position="439"/>
    </location>
</feature>
<feature type="transmembrane region" description="Helical" evidence="6">
    <location>
        <begin position="252"/>
        <end position="272"/>
    </location>
</feature>
<accession>A8P2G2</accession>
<evidence type="ECO:0000256" key="2">
    <source>
        <dbReference type="ARBA" id="ARBA00022692"/>
    </source>
</evidence>
<evidence type="ECO:0000256" key="5">
    <source>
        <dbReference type="SAM" id="MobiDB-lite"/>
    </source>
</evidence>
<keyword evidence="4 6" id="KW-0472">Membrane</keyword>
<feature type="compositionally biased region" description="Basic and acidic residues" evidence="5">
    <location>
        <begin position="403"/>
        <end position="418"/>
    </location>
</feature>
<keyword evidence="9" id="KW-1185">Reference proteome</keyword>
<proteinExistence type="predicted"/>
<dbReference type="PANTHER" id="PTHR22911">
    <property type="entry name" value="ACYL-MALONYL CONDENSING ENZYME-RELATED"/>
    <property type="match status" value="1"/>
</dbReference>